<dbReference type="GO" id="GO:0071277">
    <property type="term" value="P:cellular response to calcium ion"/>
    <property type="evidence" value="ECO:0007669"/>
    <property type="project" value="TreeGrafter"/>
</dbReference>
<dbReference type="InterPro" id="IPR002035">
    <property type="entry name" value="VWF_A"/>
</dbReference>
<dbReference type="GO" id="GO:0005544">
    <property type="term" value="F:calcium-dependent phospholipid binding"/>
    <property type="evidence" value="ECO:0007669"/>
    <property type="project" value="InterPro"/>
</dbReference>
<gene>
    <name evidence="4" type="ORF">PYX00_007255</name>
</gene>
<protein>
    <recommendedName>
        <fullName evidence="3">C2 domain-containing protein</fullName>
    </recommendedName>
</protein>
<evidence type="ECO:0000256" key="2">
    <source>
        <dbReference type="ARBA" id="ARBA00022737"/>
    </source>
</evidence>
<dbReference type="Gene3D" id="2.60.40.150">
    <property type="entry name" value="C2 domain"/>
    <property type="match status" value="2"/>
</dbReference>
<evidence type="ECO:0000256" key="1">
    <source>
        <dbReference type="ARBA" id="ARBA00009048"/>
    </source>
</evidence>
<dbReference type="InterPro" id="IPR010734">
    <property type="entry name" value="Copine_C"/>
</dbReference>
<dbReference type="GO" id="GO:0032991">
    <property type="term" value="C:protein-containing complex"/>
    <property type="evidence" value="ECO:0007669"/>
    <property type="project" value="UniProtKB-ARBA"/>
</dbReference>
<dbReference type="SMART" id="SM00239">
    <property type="entry name" value="C2"/>
    <property type="match status" value="2"/>
</dbReference>
<dbReference type="Pfam" id="PF07002">
    <property type="entry name" value="Copine"/>
    <property type="match status" value="1"/>
</dbReference>
<dbReference type="GO" id="GO:0005886">
    <property type="term" value="C:plasma membrane"/>
    <property type="evidence" value="ECO:0007669"/>
    <property type="project" value="TreeGrafter"/>
</dbReference>
<proteinExistence type="inferred from homology"/>
<evidence type="ECO:0000259" key="3">
    <source>
        <dbReference type="PROSITE" id="PS50004"/>
    </source>
</evidence>
<comment type="similarity">
    <text evidence="1">Belongs to the copine family.</text>
</comment>
<dbReference type="CDD" id="cd01459">
    <property type="entry name" value="vWA_copine_like"/>
    <property type="match status" value="1"/>
</dbReference>
<dbReference type="EMBL" id="JARGDH010000004">
    <property type="protein sequence ID" value="KAL0269564.1"/>
    <property type="molecule type" value="Genomic_DNA"/>
</dbReference>
<dbReference type="AlphaFoldDB" id="A0AAW2HIF2"/>
<dbReference type="InterPro" id="IPR045052">
    <property type="entry name" value="Copine"/>
</dbReference>
<dbReference type="SUPFAM" id="SSF49562">
    <property type="entry name" value="C2 domain (Calcium/lipid-binding domain, CaLB)"/>
    <property type="match status" value="2"/>
</dbReference>
<dbReference type="InterPro" id="IPR035892">
    <property type="entry name" value="C2_domain_sf"/>
</dbReference>
<dbReference type="Pfam" id="PF00168">
    <property type="entry name" value="C2"/>
    <property type="match status" value="2"/>
</dbReference>
<feature type="domain" description="C2" evidence="3">
    <location>
        <begin position="135"/>
        <end position="260"/>
    </location>
</feature>
<dbReference type="PROSITE" id="PS50004">
    <property type="entry name" value="C2"/>
    <property type="match status" value="2"/>
</dbReference>
<dbReference type="CDD" id="cd04047">
    <property type="entry name" value="C2B_Copine"/>
    <property type="match status" value="1"/>
</dbReference>
<accession>A0AAW2HIF2</accession>
<dbReference type="PANTHER" id="PTHR10857">
    <property type="entry name" value="COPINE"/>
    <property type="match status" value="1"/>
</dbReference>
<dbReference type="CDD" id="cd04048">
    <property type="entry name" value="C2A_Copine"/>
    <property type="match status" value="1"/>
</dbReference>
<sequence>MSHAFTPGSAIVPTAEVELTISCRGLKSKDFLSKSDPLCVTFVQPFGEKRWTEYHRTECISNNHDPDFVSKVNIAYRFEEQQRLKFEVYDIDSNSTNLADHDFLGSAECNLSQIISNGTVKLPLCSVKGAVVDGRDGYIQITAEELASLKDEIILQFSGAKLENKHWFGKVSPSLAFHKSTESNSYSIVYQTEIVKSTITPRWKRFTIPFATFCNGDWDRNMKIVCLDKNGGGKNGIIGEFYATLKELKEAANGKVPFSLMHPDKKKDGKYKNSGEIVVEYFEQRHINSFLDYIRGGTELHCSIAIDFTGSNGNPAEPNSLHYISSSPNMYEQAIISVGQIIQDYDSDKQFPVLGFGARLPPDGRVSHEFFVNMDPTNPFCSGINGVLQAYRACIRQVQLYGPTNFAPVINHVAKFASSYRTGTHYFILLILTDGIITDMPQTTQAIVKASTLPYSIIIVGVGNADFSAMETLDADTVALEYGGTKAQRDIVQFVPFNKFLFIGDPTTARNRLAREVLAEIPKQFLSYMRLNNISANPPQSKNVTLPPDPEVILMGP</sequence>
<dbReference type="SMART" id="SM00327">
    <property type="entry name" value="VWA"/>
    <property type="match status" value="1"/>
</dbReference>
<dbReference type="PANTHER" id="PTHR10857:SF106">
    <property type="entry name" value="C2 DOMAIN-CONTAINING PROTEIN"/>
    <property type="match status" value="1"/>
</dbReference>
<dbReference type="Gene3D" id="3.40.50.410">
    <property type="entry name" value="von Willebrand factor, type A domain"/>
    <property type="match status" value="1"/>
</dbReference>
<feature type="domain" description="C2" evidence="3">
    <location>
        <begin position="1"/>
        <end position="124"/>
    </location>
</feature>
<dbReference type="SUPFAM" id="SSF53300">
    <property type="entry name" value="vWA-like"/>
    <property type="match status" value="1"/>
</dbReference>
<name>A0AAW2HIF2_9NEOP</name>
<reference evidence="4" key="1">
    <citation type="journal article" date="2024" name="Gigascience">
        <title>Chromosome-level genome of the poultry shaft louse Menopon gallinae provides insight into the host-switching and adaptive evolution of parasitic lice.</title>
        <authorList>
            <person name="Xu Y."/>
            <person name="Ma L."/>
            <person name="Liu S."/>
            <person name="Liang Y."/>
            <person name="Liu Q."/>
            <person name="He Z."/>
            <person name="Tian L."/>
            <person name="Duan Y."/>
            <person name="Cai W."/>
            <person name="Li H."/>
            <person name="Song F."/>
        </authorList>
    </citation>
    <scope>NUCLEOTIDE SEQUENCE</scope>
    <source>
        <strain evidence="4">Cailab_2023a</strain>
    </source>
</reference>
<organism evidence="4">
    <name type="scientific">Menopon gallinae</name>
    <name type="common">poultry shaft louse</name>
    <dbReference type="NCBI Taxonomy" id="328185"/>
    <lineage>
        <taxon>Eukaryota</taxon>
        <taxon>Metazoa</taxon>
        <taxon>Ecdysozoa</taxon>
        <taxon>Arthropoda</taxon>
        <taxon>Hexapoda</taxon>
        <taxon>Insecta</taxon>
        <taxon>Pterygota</taxon>
        <taxon>Neoptera</taxon>
        <taxon>Paraneoptera</taxon>
        <taxon>Psocodea</taxon>
        <taxon>Troctomorpha</taxon>
        <taxon>Phthiraptera</taxon>
        <taxon>Amblycera</taxon>
        <taxon>Menoponidae</taxon>
        <taxon>Menopon</taxon>
    </lineage>
</organism>
<evidence type="ECO:0000313" key="4">
    <source>
        <dbReference type="EMBL" id="KAL0269565.1"/>
    </source>
</evidence>
<keyword evidence="2" id="KW-0677">Repeat</keyword>
<dbReference type="InterPro" id="IPR000008">
    <property type="entry name" value="C2_dom"/>
</dbReference>
<dbReference type="InterPro" id="IPR036465">
    <property type="entry name" value="vWFA_dom_sf"/>
</dbReference>
<comment type="caution">
    <text evidence="4">The sequence shown here is derived from an EMBL/GenBank/DDBJ whole genome shotgun (WGS) entry which is preliminary data.</text>
</comment>
<dbReference type="EMBL" id="JARGDH010000004">
    <property type="protein sequence ID" value="KAL0269565.1"/>
    <property type="molecule type" value="Genomic_DNA"/>
</dbReference>
<dbReference type="InterPro" id="IPR037768">
    <property type="entry name" value="C2B_Copine"/>
</dbReference>
<dbReference type="FunFam" id="2.60.40.150:FF:000099">
    <property type="entry name" value="Copine 3"/>
    <property type="match status" value="1"/>
</dbReference>